<evidence type="ECO:0000313" key="5">
    <source>
        <dbReference type="Proteomes" id="UP000662986"/>
    </source>
</evidence>
<comment type="similarity">
    <text evidence="1 3">Belongs to the short-chain dehydrogenases/reductases (SDR) family.</text>
</comment>
<evidence type="ECO:0000256" key="2">
    <source>
        <dbReference type="ARBA" id="ARBA00023002"/>
    </source>
</evidence>
<dbReference type="InterPro" id="IPR020904">
    <property type="entry name" value="Sc_DH/Rdtase_CS"/>
</dbReference>
<evidence type="ECO:0000256" key="3">
    <source>
        <dbReference type="RuleBase" id="RU000363"/>
    </source>
</evidence>
<dbReference type="InterPro" id="IPR002347">
    <property type="entry name" value="SDR_fam"/>
</dbReference>
<dbReference type="PANTHER" id="PTHR43658:SF8">
    <property type="entry name" value="17-BETA-HYDROXYSTEROID DEHYDROGENASE 14-RELATED"/>
    <property type="match status" value="1"/>
</dbReference>
<proteinExistence type="inferred from homology"/>
<dbReference type="InterPro" id="IPR036291">
    <property type="entry name" value="NAD(P)-bd_dom_sf"/>
</dbReference>
<dbReference type="EMBL" id="CP070619">
    <property type="protein sequence ID" value="QSE90776.1"/>
    <property type="molecule type" value="Genomic_DNA"/>
</dbReference>
<dbReference type="PRINTS" id="PR00081">
    <property type="entry name" value="GDHRDH"/>
</dbReference>
<sequence length="258" mass="27214">MKFTGASAVVTGGASGLGESVVRSLASRGVQVVIADVQKDKGDTVAQESGSHFVSTDVTSEDQVIAAVERAREVGELRALVNCAGFGGSARIIGRDGTYDSAYSLERYTRIITTNLIGTFNCMRIAATVMSTNEPDENDERGAIVNTASVAAFDGQIGQVAYSASKAGIVGMTLPAARDLAPAGIRVNAIAPGLIDTPIYNKVADPVAFKEKLARDVVFPARLGRADEFAALTLHLLENTYMNGEVVRLDAAARLRYR</sequence>
<keyword evidence="5" id="KW-1185">Reference proteome</keyword>
<reference evidence="4 5" key="1">
    <citation type="journal article" date="2021" name="Microbiol. Resour. Announc.">
        <title>Complete Genome Sequences of Two Rhodococcus sp. Strains with Large and Linear Chromosomes, Isolated from Apple Rhizosphere.</title>
        <authorList>
            <person name="Benning S."/>
            <person name="Brugnone N."/>
            <person name="Siani R."/>
            <person name="Kublik S."/>
            <person name="Schloter M."/>
            <person name="Rad V."/>
        </authorList>
    </citation>
    <scope>NUCLEOTIDE SEQUENCE [LARGE SCALE GENOMIC DNA]</scope>
    <source>
        <strain evidence="4 5">R79</strain>
    </source>
</reference>
<dbReference type="Pfam" id="PF00106">
    <property type="entry name" value="adh_short"/>
    <property type="match status" value="1"/>
</dbReference>
<protein>
    <submittedName>
        <fullName evidence="4">SDR family NAD(P)-dependent oxidoreductase</fullName>
    </submittedName>
</protein>
<accession>A0A974ZUJ8</accession>
<dbReference type="PROSITE" id="PS00061">
    <property type="entry name" value="ADH_SHORT"/>
    <property type="match status" value="1"/>
</dbReference>
<organism evidence="4 5">
    <name type="scientific">Rhodococcus pseudokoreensis</name>
    <dbReference type="NCBI Taxonomy" id="2811421"/>
    <lineage>
        <taxon>Bacteria</taxon>
        <taxon>Bacillati</taxon>
        <taxon>Actinomycetota</taxon>
        <taxon>Actinomycetes</taxon>
        <taxon>Mycobacteriales</taxon>
        <taxon>Nocardiaceae</taxon>
        <taxon>Rhodococcus</taxon>
    </lineage>
</organism>
<evidence type="ECO:0000256" key="1">
    <source>
        <dbReference type="ARBA" id="ARBA00006484"/>
    </source>
</evidence>
<name>A0A974ZUJ8_9NOCA</name>
<dbReference type="Gene3D" id="3.40.50.720">
    <property type="entry name" value="NAD(P)-binding Rossmann-like Domain"/>
    <property type="match status" value="1"/>
</dbReference>
<dbReference type="RefSeq" id="WP_206007198.1">
    <property type="nucleotide sequence ID" value="NZ_CP070619.1"/>
</dbReference>
<dbReference type="Proteomes" id="UP000662986">
    <property type="component" value="Chromosome"/>
</dbReference>
<dbReference type="PANTHER" id="PTHR43658">
    <property type="entry name" value="SHORT-CHAIN DEHYDROGENASE/REDUCTASE"/>
    <property type="match status" value="1"/>
</dbReference>
<dbReference type="PRINTS" id="PR00080">
    <property type="entry name" value="SDRFAMILY"/>
</dbReference>
<dbReference type="SUPFAM" id="SSF51735">
    <property type="entry name" value="NAD(P)-binding Rossmann-fold domains"/>
    <property type="match status" value="1"/>
</dbReference>
<reference evidence="4 5" key="2">
    <citation type="journal article" date="2022" name="Arch. Microbiol.">
        <title>Rhodococcus pseudokoreensis sp. nov. isolated from the rhizosphere of young M26 apple rootstocks.</title>
        <authorList>
            <person name="Kampfer P."/>
            <person name="Glaeser S.P."/>
            <person name="Blom J."/>
            <person name="Wolf J."/>
            <person name="Benning S."/>
            <person name="Schloter M."/>
            <person name="Neumann-Schaal M."/>
        </authorList>
    </citation>
    <scope>NUCLEOTIDE SEQUENCE [LARGE SCALE GENOMIC DNA]</scope>
    <source>
        <strain evidence="4 5">R79</strain>
    </source>
</reference>
<gene>
    <name evidence="4" type="ORF">JWS13_20170</name>
</gene>
<keyword evidence="2" id="KW-0560">Oxidoreductase</keyword>
<evidence type="ECO:0000313" key="4">
    <source>
        <dbReference type="EMBL" id="QSE90776.1"/>
    </source>
</evidence>